<feature type="signal peptide" evidence="1">
    <location>
        <begin position="1"/>
        <end position="19"/>
    </location>
</feature>
<dbReference type="RefSeq" id="WP_160756617.1">
    <property type="nucleotide sequence ID" value="NZ_WTYL01000003.1"/>
</dbReference>
<protein>
    <recommendedName>
        <fullName evidence="4">DUF1579 domain-containing protein</fullName>
    </recommendedName>
</protein>
<dbReference type="AlphaFoldDB" id="A0A845B455"/>
<evidence type="ECO:0000313" key="2">
    <source>
        <dbReference type="EMBL" id="MXP44966.1"/>
    </source>
</evidence>
<evidence type="ECO:0000313" key="3">
    <source>
        <dbReference type="Proteomes" id="UP000431922"/>
    </source>
</evidence>
<reference evidence="2 3" key="1">
    <citation type="submission" date="2019-12" db="EMBL/GenBank/DDBJ databases">
        <title>Genomic-based taxomic classification of the family Erythrobacteraceae.</title>
        <authorList>
            <person name="Xu L."/>
        </authorList>
    </citation>
    <scope>NUCLEOTIDE SEQUENCE [LARGE SCALE GENOMIC DNA]</scope>
    <source>
        <strain evidence="2 3">KCTC 42453</strain>
    </source>
</reference>
<proteinExistence type="predicted"/>
<accession>A0A845B455</accession>
<feature type="chain" id="PRO_5032610770" description="DUF1579 domain-containing protein" evidence="1">
    <location>
        <begin position="20"/>
        <end position="184"/>
    </location>
</feature>
<keyword evidence="3" id="KW-1185">Reference proteome</keyword>
<evidence type="ECO:0000256" key="1">
    <source>
        <dbReference type="SAM" id="SignalP"/>
    </source>
</evidence>
<name>A0A845B455_9SPHN</name>
<keyword evidence="1" id="KW-0732">Signal</keyword>
<comment type="caution">
    <text evidence="2">The sequence shown here is derived from an EMBL/GenBank/DDBJ whole genome shotgun (WGS) entry which is preliminary data.</text>
</comment>
<gene>
    <name evidence="2" type="ORF">GRI65_10915</name>
</gene>
<dbReference type="EMBL" id="WTYL01000003">
    <property type="protein sequence ID" value="MXP44966.1"/>
    <property type="molecule type" value="Genomic_DNA"/>
</dbReference>
<dbReference type="Proteomes" id="UP000431922">
    <property type="component" value="Unassembled WGS sequence"/>
</dbReference>
<organism evidence="2 3">
    <name type="scientific">Allopontixanthobacter sediminis</name>
    <dbReference type="NCBI Taxonomy" id="1689985"/>
    <lineage>
        <taxon>Bacteria</taxon>
        <taxon>Pseudomonadati</taxon>
        <taxon>Pseudomonadota</taxon>
        <taxon>Alphaproteobacteria</taxon>
        <taxon>Sphingomonadales</taxon>
        <taxon>Erythrobacteraceae</taxon>
        <taxon>Allopontixanthobacter</taxon>
    </lineage>
</organism>
<sequence>MKSYLIAGIFACCSLDAAAQVSPPAAQSVTRTASRELLAEGMAMLDGIWSGNETSRKATDAMTTTVSTGTFESRMDRETYTATVTNEGQIFNVRLEPGALIYSSAERPGEQRREITTFFPVDENGNWFIAVSYVTPFADGKVYEVEETYRMDGGVYTRIAAATLTDGSGPPTLIRWGSFKKQAE</sequence>
<evidence type="ECO:0008006" key="4">
    <source>
        <dbReference type="Google" id="ProtNLM"/>
    </source>
</evidence>